<proteinExistence type="predicted"/>
<evidence type="ECO:0000313" key="1">
    <source>
        <dbReference type="EMBL" id="PWN47084.1"/>
    </source>
</evidence>
<protein>
    <submittedName>
        <fullName evidence="1">Uncharacterized protein</fullName>
    </submittedName>
</protein>
<sequence>MGERLNGLGLRSRVARSLSLKRKTSVSSPASTPKTDKSQQKDSHRASCSLQENPSLPPLPPLPLGTTTVSAETAALPEQPRSSTSSSSSRTSSTPRGSGNVLGGMRSSSPLSTPPINAEATSATPAPPSHPTHKKGQRSHDVCSSIKPASNLNGHPLRPSRSDESLVTEPRRPTVPPRLQSTARGAPIGPPLPLMPSPPSYSLSPPPGSSLRMPPQAERREDPLQNVHDHMRAREDLLGHGPFFTVQRGWKKGVYTSREEADKQIRNLLPRRGLGSEPTRFLLLGSFAHRPTGTWAASLQASRTRN</sequence>
<reference evidence="1 2" key="1">
    <citation type="journal article" date="2018" name="Mol. Biol. Evol.">
        <title>Broad Genomic Sampling Reveals a Smut Pathogenic Ancestry of the Fungal Clade Ustilaginomycotina.</title>
        <authorList>
            <person name="Kijpornyongpan T."/>
            <person name="Mondo S.J."/>
            <person name="Barry K."/>
            <person name="Sandor L."/>
            <person name="Lee J."/>
            <person name="Lipzen A."/>
            <person name="Pangilinan J."/>
            <person name="LaButti K."/>
            <person name="Hainaut M."/>
            <person name="Henrissat B."/>
            <person name="Grigoriev I.V."/>
            <person name="Spatafora J.W."/>
            <person name="Aime M.C."/>
        </authorList>
    </citation>
    <scope>NUCLEOTIDE SEQUENCE [LARGE SCALE GENOMIC DNA]</scope>
    <source>
        <strain evidence="1 2">SA 807</strain>
    </source>
</reference>
<evidence type="ECO:0000313" key="2">
    <source>
        <dbReference type="Proteomes" id="UP000245626"/>
    </source>
</evidence>
<accession>A0ACD0NMS1</accession>
<organism evidence="1 2">
    <name type="scientific">Violaceomyces palustris</name>
    <dbReference type="NCBI Taxonomy" id="1673888"/>
    <lineage>
        <taxon>Eukaryota</taxon>
        <taxon>Fungi</taxon>
        <taxon>Dikarya</taxon>
        <taxon>Basidiomycota</taxon>
        <taxon>Ustilaginomycotina</taxon>
        <taxon>Ustilaginomycetes</taxon>
        <taxon>Violaceomycetales</taxon>
        <taxon>Violaceomycetaceae</taxon>
        <taxon>Violaceomyces</taxon>
    </lineage>
</organism>
<gene>
    <name evidence="1" type="ORF">IE53DRAFT_272369</name>
</gene>
<dbReference type="EMBL" id="KZ820553">
    <property type="protein sequence ID" value="PWN47084.1"/>
    <property type="molecule type" value="Genomic_DNA"/>
</dbReference>
<dbReference type="Proteomes" id="UP000245626">
    <property type="component" value="Unassembled WGS sequence"/>
</dbReference>
<name>A0ACD0NMS1_9BASI</name>
<keyword evidence="2" id="KW-1185">Reference proteome</keyword>